<dbReference type="Proteomes" id="UP000199705">
    <property type="component" value="Unassembled WGS sequence"/>
</dbReference>
<evidence type="ECO:0000256" key="5">
    <source>
        <dbReference type="PROSITE-ProRule" id="PRU00433"/>
    </source>
</evidence>
<proteinExistence type="predicted"/>
<dbReference type="PANTHER" id="PTHR44103:SF1">
    <property type="entry name" value="PROPROTEIN CONVERTASE P"/>
    <property type="match status" value="1"/>
</dbReference>
<dbReference type="Gene3D" id="2.130.10.130">
    <property type="entry name" value="Integrin alpha, N-terminal"/>
    <property type="match status" value="1"/>
</dbReference>
<keyword evidence="4 5" id="KW-0408">Iron</keyword>
<name>A0A1G7NEP2_9SPHI</name>
<evidence type="ECO:0000256" key="3">
    <source>
        <dbReference type="ARBA" id="ARBA00022729"/>
    </source>
</evidence>
<dbReference type="GO" id="GO:0009055">
    <property type="term" value="F:electron transfer activity"/>
    <property type="evidence" value="ECO:0007669"/>
    <property type="project" value="InterPro"/>
</dbReference>
<dbReference type="GO" id="GO:0020037">
    <property type="term" value="F:heme binding"/>
    <property type="evidence" value="ECO:0007669"/>
    <property type="project" value="InterPro"/>
</dbReference>
<protein>
    <submittedName>
        <fullName evidence="8">Repeat domain-containing protein</fullName>
    </submittedName>
</protein>
<evidence type="ECO:0000256" key="2">
    <source>
        <dbReference type="ARBA" id="ARBA00022723"/>
    </source>
</evidence>
<dbReference type="InterPro" id="IPR009056">
    <property type="entry name" value="Cyt_c-like_dom"/>
</dbReference>
<dbReference type="SUPFAM" id="SSF46626">
    <property type="entry name" value="Cytochrome c"/>
    <property type="match status" value="1"/>
</dbReference>
<keyword evidence="9" id="KW-1185">Reference proteome</keyword>
<evidence type="ECO:0000256" key="6">
    <source>
        <dbReference type="SAM" id="Phobius"/>
    </source>
</evidence>
<reference evidence="9" key="1">
    <citation type="submission" date="2016-10" db="EMBL/GenBank/DDBJ databases">
        <authorList>
            <person name="Varghese N."/>
            <person name="Submissions S."/>
        </authorList>
    </citation>
    <scope>NUCLEOTIDE SEQUENCE [LARGE SCALE GENOMIC DNA]</scope>
    <source>
        <strain evidence="9">Gh-67</strain>
    </source>
</reference>
<keyword evidence="6" id="KW-1133">Transmembrane helix</keyword>
<dbReference type="RefSeq" id="WP_091162432.1">
    <property type="nucleotide sequence ID" value="NZ_FNCG01000001.1"/>
</dbReference>
<sequence length="537" mass="60096">MNNKPDSHRPAKNRKVVIVGSIVLVITVLVVYSIWHFSENKQDNAGTDLRTDYPTATLQSIARGKILSQQYCRSCHMLPEPALLNRFKWKNVFPQMGLRMGIKAHRGESYVGTIKGDDLIVPDKPALNEEQWQDIIDYYMNTAPIALPAQNRPMAIKRELPFFNIQKSQQSFDGKQVLGCYVRIDNSAKPARVFIANGQTKKLYLLSGQLNIIDSVSTTGPVVDMLFDHGNTMICTIGNELGANSDKLGTITPLTISAEGKMQLAFQPVFNKLGRPVQILAADLNNDNKTDYVICEFGSITGELCWMENLGTGAFTKHVISNLPGAIKAYIDYKDKKLPGLYVLFAQGEEGIFHFENKGSGKFESKEILRFPPIYGSSYFEMVDMNHDGYKDIVYTCGDNGNATLVLKPYHGIYIFLNDGKDNYKQRYFYPINGCYKAIAKDFDSDGEVDLATISLFTDAKQPEEGFVYLKNTGNLNFVPYAFPADTKFERAVTLDAGDINGDGKPDLLIGNAFFDFGPFSYNIKEPLFYVLKNVSK</sequence>
<keyword evidence="3" id="KW-0732">Signal</keyword>
<feature type="transmembrane region" description="Helical" evidence="6">
    <location>
        <begin position="16"/>
        <end position="35"/>
    </location>
</feature>
<evidence type="ECO:0000256" key="1">
    <source>
        <dbReference type="ARBA" id="ARBA00022617"/>
    </source>
</evidence>
<gene>
    <name evidence="8" type="ORF">SAMN05192573_101225</name>
</gene>
<dbReference type="PROSITE" id="PS51007">
    <property type="entry name" value="CYTC"/>
    <property type="match status" value="1"/>
</dbReference>
<feature type="domain" description="Cytochrome c" evidence="7">
    <location>
        <begin position="59"/>
        <end position="143"/>
    </location>
</feature>
<dbReference type="PANTHER" id="PTHR44103">
    <property type="entry name" value="PROPROTEIN CONVERTASE P"/>
    <property type="match status" value="1"/>
</dbReference>
<keyword evidence="6" id="KW-0812">Transmembrane</keyword>
<keyword evidence="1 5" id="KW-0349">Heme</keyword>
<dbReference type="GO" id="GO:0046872">
    <property type="term" value="F:metal ion binding"/>
    <property type="evidence" value="ECO:0007669"/>
    <property type="project" value="UniProtKB-KW"/>
</dbReference>
<dbReference type="STRING" id="551996.SAMN05192573_101225"/>
<evidence type="ECO:0000256" key="4">
    <source>
        <dbReference type="ARBA" id="ARBA00023004"/>
    </source>
</evidence>
<evidence type="ECO:0000313" key="9">
    <source>
        <dbReference type="Proteomes" id="UP000199705"/>
    </source>
</evidence>
<dbReference type="SUPFAM" id="SSF69318">
    <property type="entry name" value="Integrin alpha N-terminal domain"/>
    <property type="match status" value="1"/>
</dbReference>
<dbReference type="InterPro" id="IPR013517">
    <property type="entry name" value="FG-GAP"/>
</dbReference>
<accession>A0A1G7NEP2</accession>
<dbReference type="Pfam" id="PF13517">
    <property type="entry name" value="FG-GAP_3"/>
    <property type="match status" value="1"/>
</dbReference>
<dbReference type="InterPro" id="IPR028994">
    <property type="entry name" value="Integrin_alpha_N"/>
</dbReference>
<dbReference type="AlphaFoldDB" id="A0A1G7NEP2"/>
<dbReference type="InterPro" id="IPR036909">
    <property type="entry name" value="Cyt_c-like_dom_sf"/>
</dbReference>
<organism evidence="8 9">
    <name type="scientific">Mucilaginibacter gossypii</name>
    <dbReference type="NCBI Taxonomy" id="551996"/>
    <lineage>
        <taxon>Bacteria</taxon>
        <taxon>Pseudomonadati</taxon>
        <taxon>Bacteroidota</taxon>
        <taxon>Sphingobacteriia</taxon>
        <taxon>Sphingobacteriales</taxon>
        <taxon>Sphingobacteriaceae</taxon>
        <taxon>Mucilaginibacter</taxon>
    </lineage>
</organism>
<keyword evidence="6" id="KW-0472">Membrane</keyword>
<keyword evidence="2 5" id="KW-0479">Metal-binding</keyword>
<dbReference type="EMBL" id="FNCG01000001">
    <property type="protein sequence ID" value="SDF72585.1"/>
    <property type="molecule type" value="Genomic_DNA"/>
</dbReference>
<evidence type="ECO:0000313" key="8">
    <source>
        <dbReference type="EMBL" id="SDF72585.1"/>
    </source>
</evidence>
<evidence type="ECO:0000259" key="7">
    <source>
        <dbReference type="PROSITE" id="PS51007"/>
    </source>
</evidence>